<dbReference type="OrthoDB" id="10518956at2759"/>
<organism evidence="2 3">
    <name type="scientific">Trema orientale</name>
    <name type="common">Charcoal tree</name>
    <name type="synonym">Celtis orientalis</name>
    <dbReference type="NCBI Taxonomy" id="63057"/>
    <lineage>
        <taxon>Eukaryota</taxon>
        <taxon>Viridiplantae</taxon>
        <taxon>Streptophyta</taxon>
        <taxon>Embryophyta</taxon>
        <taxon>Tracheophyta</taxon>
        <taxon>Spermatophyta</taxon>
        <taxon>Magnoliopsida</taxon>
        <taxon>eudicotyledons</taxon>
        <taxon>Gunneridae</taxon>
        <taxon>Pentapetalae</taxon>
        <taxon>rosids</taxon>
        <taxon>fabids</taxon>
        <taxon>Rosales</taxon>
        <taxon>Cannabaceae</taxon>
        <taxon>Trema</taxon>
    </lineage>
</organism>
<accession>A0A2P5E9X5</accession>
<proteinExistence type="predicted"/>
<dbReference type="InParanoid" id="A0A2P5E9X5"/>
<protein>
    <submittedName>
        <fullName evidence="2">Uncharacterized protein</fullName>
    </submittedName>
</protein>
<feature type="compositionally biased region" description="Basic and acidic residues" evidence="1">
    <location>
        <begin position="1"/>
        <end position="11"/>
    </location>
</feature>
<feature type="compositionally biased region" description="Polar residues" evidence="1">
    <location>
        <begin position="43"/>
        <end position="53"/>
    </location>
</feature>
<dbReference type="Proteomes" id="UP000237000">
    <property type="component" value="Unassembled WGS sequence"/>
</dbReference>
<evidence type="ECO:0000256" key="1">
    <source>
        <dbReference type="SAM" id="MobiDB-lite"/>
    </source>
</evidence>
<dbReference type="EMBL" id="JXTC01000196">
    <property type="protein sequence ID" value="PON82326.1"/>
    <property type="molecule type" value="Genomic_DNA"/>
</dbReference>
<keyword evidence="3" id="KW-1185">Reference proteome</keyword>
<gene>
    <name evidence="2" type="ORF">TorRG33x02_218210</name>
</gene>
<evidence type="ECO:0000313" key="2">
    <source>
        <dbReference type="EMBL" id="PON82326.1"/>
    </source>
</evidence>
<reference evidence="3" key="1">
    <citation type="submission" date="2016-06" db="EMBL/GenBank/DDBJ databases">
        <title>Parallel loss of symbiosis genes in relatives of nitrogen-fixing non-legume Parasponia.</title>
        <authorList>
            <person name="Van Velzen R."/>
            <person name="Holmer R."/>
            <person name="Bu F."/>
            <person name="Rutten L."/>
            <person name="Van Zeijl A."/>
            <person name="Liu W."/>
            <person name="Santuari L."/>
            <person name="Cao Q."/>
            <person name="Sharma T."/>
            <person name="Shen D."/>
            <person name="Roswanjaya Y."/>
            <person name="Wardhani T."/>
            <person name="Kalhor M.S."/>
            <person name="Jansen J."/>
            <person name="Van den Hoogen J."/>
            <person name="Gungor B."/>
            <person name="Hartog M."/>
            <person name="Hontelez J."/>
            <person name="Verver J."/>
            <person name="Yang W.-C."/>
            <person name="Schijlen E."/>
            <person name="Repin R."/>
            <person name="Schilthuizen M."/>
            <person name="Schranz E."/>
            <person name="Heidstra R."/>
            <person name="Miyata K."/>
            <person name="Fedorova E."/>
            <person name="Kohlen W."/>
            <person name="Bisseling T."/>
            <person name="Smit S."/>
            <person name="Geurts R."/>
        </authorList>
    </citation>
    <scope>NUCLEOTIDE SEQUENCE [LARGE SCALE GENOMIC DNA]</scope>
    <source>
        <strain evidence="3">cv. RG33-2</strain>
    </source>
</reference>
<evidence type="ECO:0000313" key="3">
    <source>
        <dbReference type="Proteomes" id="UP000237000"/>
    </source>
</evidence>
<dbReference type="AlphaFoldDB" id="A0A2P5E9X5"/>
<name>A0A2P5E9X5_TREOI</name>
<comment type="caution">
    <text evidence="2">The sequence shown here is derived from an EMBL/GenBank/DDBJ whole genome shotgun (WGS) entry which is preliminary data.</text>
</comment>
<sequence length="101" mass="11232">MATFPECDHRSSNPVQECSPRPYRPGRYHRTVKSPPPDGGVSHLNSSRATSGNDTRRWRTGHGLAGLGMGWQVGTLTFKTPKGATHVRTRDLLPPDNNDYY</sequence>
<feature type="region of interest" description="Disordered" evidence="1">
    <location>
        <begin position="1"/>
        <end position="61"/>
    </location>
</feature>